<comment type="caution">
    <text evidence="2">The sequence shown here is derived from an EMBL/GenBank/DDBJ whole genome shotgun (WGS) entry which is preliminary data.</text>
</comment>
<evidence type="ECO:0000256" key="1">
    <source>
        <dbReference type="SAM" id="Phobius"/>
    </source>
</evidence>
<accession>A0A9Q0NZ80</accession>
<evidence type="ECO:0000313" key="3">
    <source>
        <dbReference type="Proteomes" id="UP001151529"/>
    </source>
</evidence>
<proteinExistence type="predicted"/>
<keyword evidence="1" id="KW-0472">Membrane</keyword>
<dbReference type="AlphaFoldDB" id="A0A9Q0NZ80"/>
<feature type="transmembrane region" description="Helical" evidence="1">
    <location>
        <begin position="16"/>
        <end position="37"/>
    </location>
</feature>
<keyword evidence="3" id="KW-1185">Reference proteome</keyword>
<dbReference type="Proteomes" id="UP001151529">
    <property type="component" value="Chromosome 7"/>
</dbReference>
<keyword evidence="1" id="KW-1133">Transmembrane helix</keyword>
<reference evidence="2" key="2">
    <citation type="journal article" date="2023" name="Int. J. Mol. Sci.">
        <title>De Novo Assembly and Annotation of 11 Diverse Shrub Willow (Salix) Genomes Reveals Novel Gene Organization in Sex-Linked Regions.</title>
        <authorList>
            <person name="Hyden B."/>
            <person name="Feng K."/>
            <person name="Yates T.B."/>
            <person name="Jawdy S."/>
            <person name="Cereghino C."/>
            <person name="Smart L.B."/>
            <person name="Muchero W."/>
        </authorList>
    </citation>
    <scope>NUCLEOTIDE SEQUENCE [LARGE SCALE GENOMIC DNA]</scope>
    <source>
        <tissue evidence="2">Shoot tip</tissue>
    </source>
</reference>
<name>A0A9Q0NZ80_SALVM</name>
<dbReference type="EMBL" id="JAPFFL010000014">
    <property type="protein sequence ID" value="KAJ6678581.1"/>
    <property type="molecule type" value="Genomic_DNA"/>
</dbReference>
<organism evidence="2 3">
    <name type="scientific">Salix viminalis</name>
    <name type="common">Common osier</name>
    <name type="synonym">Basket willow</name>
    <dbReference type="NCBI Taxonomy" id="40686"/>
    <lineage>
        <taxon>Eukaryota</taxon>
        <taxon>Viridiplantae</taxon>
        <taxon>Streptophyta</taxon>
        <taxon>Embryophyta</taxon>
        <taxon>Tracheophyta</taxon>
        <taxon>Spermatophyta</taxon>
        <taxon>Magnoliopsida</taxon>
        <taxon>eudicotyledons</taxon>
        <taxon>Gunneridae</taxon>
        <taxon>Pentapetalae</taxon>
        <taxon>rosids</taxon>
        <taxon>fabids</taxon>
        <taxon>Malpighiales</taxon>
        <taxon>Salicaceae</taxon>
        <taxon>Saliceae</taxon>
        <taxon>Salix</taxon>
    </lineage>
</organism>
<gene>
    <name evidence="2" type="ORF">OIU85_009096</name>
</gene>
<protein>
    <submittedName>
        <fullName evidence="2">Uncharacterized protein</fullName>
    </submittedName>
</protein>
<sequence>MPVASSSIHARIHYGGWFWFCFLDLHLICFVVVVLSLSPHLHPNYYLAPSAKALKHMAFLLHTRNRICNHFCYILFHITVIEPQLGLMFLHGVSFKIKPFKVVLVFRL</sequence>
<reference evidence="2" key="1">
    <citation type="submission" date="2022-11" db="EMBL/GenBank/DDBJ databases">
        <authorList>
            <person name="Hyden B.L."/>
            <person name="Feng K."/>
            <person name="Yates T."/>
            <person name="Jawdy S."/>
            <person name="Smart L.B."/>
            <person name="Muchero W."/>
        </authorList>
    </citation>
    <scope>NUCLEOTIDE SEQUENCE</scope>
    <source>
        <tissue evidence="2">Shoot tip</tissue>
    </source>
</reference>
<keyword evidence="1" id="KW-0812">Transmembrane</keyword>
<evidence type="ECO:0000313" key="2">
    <source>
        <dbReference type="EMBL" id="KAJ6678581.1"/>
    </source>
</evidence>